<evidence type="ECO:0000313" key="2">
    <source>
        <dbReference type="EMBL" id="GEN62118.1"/>
    </source>
</evidence>
<keyword evidence="3" id="KW-1185">Reference proteome</keyword>
<proteinExistence type="predicted"/>
<gene>
    <name evidence="2" type="ORF">AOE01nite_03420</name>
</gene>
<name>A0A511XGQ3_9PROT</name>
<comment type="caution">
    <text evidence="2">The sequence shown here is derived from an EMBL/GenBank/DDBJ whole genome shotgun (WGS) entry which is preliminary data.</text>
</comment>
<sequence length="616" mass="65621">MRRFFIILTGIVATVTVLAGVAFLMAGRINLASFATHRIATATGRAVKIGSLHVSPGRWATIELDDLHLGNVPGGSRPDMIALGHLHTQVRLMSLLHGPVETRDLVITKFSGLFERTADHTPDWRFGPARPRHEENGPPDQSLFPGLRQATIRDSEIIYRTSRGQSYLVGLNDVVFTSASDESPLLMNVTGSYNGTPVTITANIQPISILRQAGKPCGIDIRARSGDLTLTLRGTSTDLLDFDGVAAALTLRTPTSAPLMEFAGVPASDFALAAELDGHFTHRGNDWSLDHTTGRLGDNPVTSADVVFTEGGKGAPDRISGSMNFAALDLNQFTGKQQKSQGQQTDIPLMIPARPDPLIDVRIGAGQVRYNDLTFSDVSVAVAQSPDRIDVKSLSFGWLGAQLHASGDLRASPDGTKARASVNVTEADIDRFRHQAGLAAVPISGRLSFRANAVADRVRTLNEAVQVADLTAAVGMDRGEISREVIAMASTDVSLLVRKAKGMAPVTCLLGVLTLHHGSGTVLPLRVSSTAGTVIGAAIFDLNRKWFDLAFQSQATGFFALDVPVRVSGSFSHPGLGLAGWSAKGRDLLKSARTATTLPPEIGNFTPGKECLRIAL</sequence>
<dbReference type="PANTHER" id="PTHR30441:SF4">
    <property type="entry name" value="PROTEIN ASMA"/>
    <property type="match status" value="1"/>
</dbReference>
<evidence type="ECO:0000256" key="1">
    <source>
        <dbReference type="SAM" id="MobiDB-lite"/>
    </source>
</evidence>
<reference evidence="2 3" key="1">
    <citation type="submission" date="2019-07" db="EMBL/GenBank/DDBJ databases">
        <title>Whole genome shotgun sequence of Acetobacter oeni NBRC 105207.</title>
        <authorList>
            <person name="Hosoyama A."/>
            <person name="Uohara A."/>
            <person name="Ohji S."/>
            <person name="Ichikawa N."/>
        </authorList>
    </citation>
    <scope>NUCLEOTIDE SEQUENCE [LARGE SCALE GENOMIC DNA]</scope>
    <source>
        <strain evidence="2 3">NBRC 105207</strain>
    </source>
</reference>
<dbReference type="Proteomes" id="UP000321746">
    <property type="component" value="Unassembled WGS sequence"/>
</dbReference>
<dbReference type="AlphaFoldDB" id="A0A511XGQ3"/>
<accession>A0A511XGQ3</accession>
<feature type="region of interest" description="Disordered" evidence="1">
    <location>
        <begin position="122"/>
        <end position="145"/>
    </location>
</feature>
<dbReference type="GO" id="GO:0005886">
    <property type="term" value="C:plasma membrane"/>
    <property type="evidence" value="ECO:0007669"/>
    <property type="project" value="TreeGrafter"/>
</dbReference>
<dbReference type="EMBL" id="BJYG01000002">
    <property type="protein sequence ID" value="GEN62118.1"/>
    <property type="molecule type" value="Genomic_DNA"/>
</dbReference>
<organism evidence="2 3">
    <name type="scientific">Acetobacter oeni</name>
    <dbReference type="NCBI Taxonomy" id="304077"/>
    <lineage>
        <taxon>Bacteria</taxon>
        <taxon>Pseudomonadati</taxon>
        <taxon>Pseudomonadota</taxon>
        <taxon>Alphaproteobacteria</taxon>
        <taxon>Acetobacterales</taxon>
        <taxon>Acetobacteraceae</taxon>
        <taxon>Acetobacter</taxon>
    </lineage>
</organism>
<protein>
    <recommendedName>
        <fullName evidence="4">AsmA-like C-terminal domain-containing protein</fullName>
    </recommendedName>
</protein>
<dbReference type="RefSeq" id="WP_146885341.1">
    <property type="nucleotide sequence ID" value="NZ_BJYG01000002.1"/>
</dbReference>
<evidence type="ECO:0000313" key="3">
    <source>
        <dbReference type="Proteomes" id="UP000321746"/>
    </source>
</evidence>
<dbReference type="OrthoDB" id="7245203at2"/>
<dbReference type="PANTHER" id="PTHR30441">
    <property type="entry name" value="DUF748 DOMAIN-CONTAINING PROTEIN"/>
    <property type="match status" value="1"/>
</dbReference>
<dbReference type="InterPro" id="IPR052894">
    <property type="entry name" value="AsmA-related"/>
</dbReference>
<dbReference type="GO" id="GO:0090313">
    <property type="term" value="P:regulation of protein targeting to membrane"/>
    <property type="evidence" value="ECO:0007669"/>
    <property type="project" value="TreeGrafter"/>
</dbReference>
<evidence type="ECO:0008006" key="4">
    <source>
        <dbReference type="Google" id="ProtNLM"/>
    </source>
</evidence>